<evidence type="ECO:0000256" key="1">
    <source>
        <dbReference type="ARBA" id="ARBA00022491"/>
    </source>
</evidence>
<dbReference type="Gene3D" id="1.10.10.10">
    <property type="entry name" value="Winged helix-like DNA-binding domain superfamily/Winged helix DNA-binding domain"/>
    <property type="match status" value="1"/>
</dbReference>
<keyword evidence="2" id="KW-0479">Metal-binding</keyword>
<keyword evidence="2" id="KW-0001">2Fe-2S</keyword>
<evidence type="ECO:0000313" key="8">
    <source>
        <dbReference type="EMBL" id="MDG1641123.1"/>
    </source>
</evidence>
<keyword evidence="1" id="KW-0678">Repressor</keyword>
<evidence type="ECO:0000256" key="6">
    <source>
        <dbReference type="ARBA" id="ARBA00023125"/>
    </source>
</evidence>
<dbReference type="InterPro" id="IPR036390">
    <property type="entry name" value="WH_DNA-bd_sf"/>
</dbReference>
<keyword evidence="5" id="KW-0805">Transcription regulation</keyword>
<name>A0ABT6E755_9ENTR</name>
<accession>A0ABT6E755</accession>
<dbReference type="InterPro" id="IPR000944">
    <property type="entry name" value="Tscrpt_reg_Rrf2"/>
</dbReference>
<keyword evidence="4" id="KW-0411">Iron-sulfur</keyword>
<evidence type="ECO:0000313" key="9">
    <source>
        <dbReference type="Proteomes" id="UP001075001"/>
    </source>
</evidence>
<keyword evidence="6" id="KW-0238">DNA-binding</keyword>
<keyword evidence="7" id="KW-0804">Transcription</keyword>
<dbReference type="InterPro" id="IPR036388">
    <property type="entry name" value="WH-like_DNA-bd_sf"/>
</dbReference>
<organism evidence="8 9">
    <name type="scientific">Klebsiella huaxiensis</name>
    <dbReference type="NCBI Taxonomy" id="2153354"/>
    <lineage>
        <taxon>Bacteria</taxon>
        <taxon>Pseudomonadati</taxon>
        <taxon>Pseudomonadota</taxon>
        <taxon>Gammaproteobacteria</taxon>
        <taxon>Enterobacterales</taxon>
        <taxon>Enterobacteriaceae</taxon>
        <taxon>Klebsiella/Raoultella group</taxon>
        <taxon>Klebsiella</taxon>
    </lineage>
</organism>
<comment type="caution">
    <text evidence="8">The sequence shown here is derived from an EMBL/GenBank/DDBJ whole genome shotgun (WGS) entry which is preliminary data.</text>
</comment>
<keyword evidence="3" id="KW-0408">Iron</keyword>
<evidence type="ECO:0000256" key="4">
    <source>
        <dbReference type="ARBA" id="ARBA00023014"/>
    </source>
</evidence>
<dbReference type="Proteomes" id="UP001075001">
    <property type="component" value="Unassembled WGS sequence"/>
</dbReference>
<evidence type="ECO:0000256" key="5">
    <source>
        <dbReference type="ARBA" id="ARBA00023015"/>
    </source>
</evidence>
<evidence type="ECO:0000256" key="2">
    <source>
        <dbReference type="ARBA" id="ARBA00022714"/>
    </source>
</evidence>
<keyword evidence="9" id="KW-1185">Reference proteome</keyword>
<dbReference type="PANTHER" id="PTHR33221">
    <property type="entry name" value="WINGED HELIX-TURN-HELIX TRANSCRIPTIONAL REGULATOR, RRF2 FAMILY"/>
    <property type="match status" value="1"/>
</dbReference>
<dbReference type="RefSeq" id="WP_112216388.1">
    <property type="nucleotide sequence ID" value="NZ_CP036175.1"/>
</dbReference>
<dbReference type="PROSITE" id="PS01332">
    <property type="entry name" value="HTH_RRF2_1"/>
    <property type="match status" value="1"/>
</dbReference>
<dbReference type="SUPFAM" id="SSF46785">
    <property type="entry name" value="Winged helix' DNA-binding domain"/>
    <property type="match status" value="1"/>
</dbReference>
<reference evidence="8" key="1">
    <citation type="submission" date="2023-03" db="EMBL/GenBank/DDBJ databases">
        <title>identification of new KPC variant in Klebsiella huaxiensis from the Hospital Sewage Samples in China.</title>
        <authorList>
            <person name="Wu Y."/>
        </authorList>
    </citation>
    <scope>NUCLEOTIDE SEQUENCE</scope>
    <source>
        <strain evidence="8">ZR-9</strain>
    </source>
</reference>
<sequence>MQITNKHEIAILFILNLGVETKTIRTLSAEIGMSTSYLEQIARLLRQAGLIASVMGPGGGYYLTRTVQDIKIKDILLAGGQPRSGLIFNTIIYQMGDLPVNSLMNEPSQKSSMGYCA</sequence>
<dbReference type="PROSITE" id="PS51197">
    <property type="entry name" value="HTH_RRF2_2"/>
    <property type="match status" value="1"/>
</dbReference>
<protein>
    <submittedName>
        <fullName evidence="8">Rrf2 family transcriptional regulator</fullName>
    </submittedName>
</protein>
<dbReference type="EMBL" id="JAPQEX020000001">
    <property type="protein sequence ID" value="MDG1641123.1"/>
    <property type="molecule type" value="Genomic_DNA"/>
</dbReference>
<dbReference type="PANTHER" id="PTHR33221:SF5">
    <property type="entry name" value="HTH-TYPE TRANSCRIPTIONAL REGULATOR ISCR"/>
    <property type="match status" value="1"/>
</dbReference>
<proteinExistence type="predicted"/>
<evidence type="ECO:0000256" key="3">
    <source>
        <dbReference type="ARBA" id="ARBA00023004"/>
    </source>
</evidence>
<evidence type="ECO:0000256" key="7">
    <source>
        <dbReference type="ARBA" id="ARBA00023163"/>
    </source>
</evidence>
<gene>
    <name evidence="8" type="ORF">OXR69_004380</name>
</gene>
<dbReference type="InterPro" id="IPR030489">
    <property type="entry name" value="TR_Rrf2-type_CS"/>
</dbReference>
<dbReference type="Pfam" id="PF02082">
    <property type="entry name" value="Rrf2"/>
    <property type="match status" value="1"/>
</dbReference>